<dbReference type="Gene3D" id="3.10.580.10">
    <property type="entry name" value="CBS-domain"/>
    <property type="match status" value="1"/>
</dbReference>
<dbReference type="AlphaFoldDB" id="A0A0W0VP46"/>
<name>A0A0W0VP46_9GAMM</name>
<feature type="transmembrane region" description="Helical" evidence="14">
    <location>
        <begin position="26"/>
        <end position="44"/>
    </location>
</feature>
<comment type="similarity">
    <text evidence="2 14">Belongs to the peptidase M50B family.</text>
</comment>
<evidence type="ECO:0000313" key="19">
    <source>
        <dbReference type="EMBL" id="KTD21725.1"/>
    </source>
</evidence>
<feature type="transmembrane region" description="Helical" evidence="14">
    <location>
        <begin position="147"/>
        <end position="168"/>
    </location>
</feature>
<evidence type="ECO:0000256" key="12">
    <source>
        <dbReference type="ARBA" id="ARBA00023122"/>
    </source>
</evidence>
<keyword evidence="9 14" id="KW-0862">Zinc</keyword>
<keyword evidence="3 14" id="KW-1003">Cell membrane</keyword>
<dbReference type="PANTHER" id="PTHR39188:SF3">
    <property type="entry name" value="STAGE IV SPORULATION PROTEIN FB"/>
    <property type="match status" value="1"/>
</dbReference>
<comment type="cofactor">
    <cofactor evidence="14 16">
        <name>Zn(2+)</name>
        <dbReference type="ChEBI" id="CHEBI:29105"/>
    </cofactor>
    <text evidence="14 16">Binds 1 zinc ion per subunit.</text>
</comment>
<feature type="binding site" evidence="16">
    <location>
        <position position="173"/>
    </location>
    <ligand>
        <name>Zn(2+)</name>
        <dbReference type="ChEBI" id="CHEBI:29105"/>
        <note>catalytic</note>
    </ligand>
</feature>
<organism evidence="19 20">
    <name type="scientific">Legionella londiniensis</name>
    <dbReference type="NCBI Taxonomy" id="45068"/>
    <lineage>
        <taxon>Bacteria</taxon>
        <taxon>Pseudomonadati</taxon>
        <taxon>Pseudomonadota</taxon>
        <taxon>Gammaproteobacteria</taxon>
        <taxon>Legionellales</taxon>
        <taxon>Legionellaceae</taxon>
        <taxon>Legionella</taxon>
    </lineage>
</organism>
<keyword evidence="11 14" id="KW-0482">Metalloprotease</keyword>
<dbReference type="InterPro" id="IPR000644">
    <property type="entry name" value="CBS_dom"/>
</dbReference>
<dbReference type="PATRIC" id="fig|45068.5.peg.957"/>
<evidence type="ECO:0000256" key="14">
    <source>
        <dbReference type="PIRNR" id="PIRNR006404"/>
    </source>
</evidence>
<dbReference type="PANTHER" id="PTHR39188">
    <property type="entry name" value="MEMBRANE-ASSOCIATED ZINC METALLOPROTEASE M50B"/>
    <property type="match status" value="1"/>
</dbReference>
<proteinExistence type="inferred from homology"/>
<evidence type="ECO:0000256" key="7">
    <source>
        <dbReference type="ARBA" id="ARBA00022737"/>
    </source>
</evidence>
<feature type="transmembrane region" description="Helical" evidence="14">
    <location>
        <begin position="114"/>
        <end position="135"/>
    </location>
</feature>
<comment type="caution">
    <text evidence="19">The sequence shown here is derived from an EMBL/GenBank/DDBJ whole genome shotgun (WGS) entry which is preliminary data.</text>
</comment>
<dbReference type="PIRSF" id="PIRSF006404">
    <property type="entry name" value="UCP006404_Pept_M50_CBS"/>
    <property type="match status" value="1"/>
</dbReference>
<feature type="transmembrane region" description="Helical" evidence="14">
    <location>
        <begin position="56"/>
        <end position="73"/>
    </location>
</feature>
<evidence type="ECO:0000256" key="8">
    <source>
        <dbReference type="ARBA" id="ARBA00022801"/>
    </source>
</evidence>
<gene>
    <name evidence="19" type="primary">rip3</name>
    <name evidence="19" type="ORF">Llon_0890</name>
</gene>
<evidence type="ECO:0000256" key="16">
    <source>
        <dbReference type="PIRSR" id="PIRSR006404-2"/>
    </source>
</evidence>
<keyword evidence="6 14" id="KW-0479">Metal-binding</keyword>
<dbReference type="InterPro" id="IPR016483">
    <property type="entry name" value="UCP006404_Pept_M50_CBS"/>
</dbReference>
<evidence type="ECO:0000256" key="10">
    <source>
        <dbReference type="ARBA" id="ARBA00022989"/>
    </source>
</evidence>
<evidence type="ECO:0000256" key="9">
    <source>
        <dbReference type="ARBA" id="ARBA00022833"/>
    </source>
</evidence>
<keyword evidence="20" id="KW-1185">Reference proteome</keyword>
<reference evidence="19 20" key="1">
    <citation type="submission" date="2015-11" db="EMBL/GenBank/DDBJ databases">
        <title>Genomic analysis of 38 Legionella species identifies large and diverse effector repertoires.</title>
        <authorList>
            <person name="Burstein D."/>
            <person name="Amaro F."/>
            <person name="Zusman T."/>
            <person name="Lifshitz Z."/>
            <person name="Cohen O."/>
            <person name="Gilbert J.A."/>
            <person name="Pupko T."/>
            <person name="Shuman H.A."/>
            <person name="Segal G."/>
        </authorList>
    </citation>
    <scope>NUCLEOTIDE SEQUENCE [LARGE SCALE GENOMIC DNA]</scope>
    <source>
        <strain evidence="19 20">ATCC 49505</strain>
    </source>
</reference>
<keyword evidence="8 14" id="KW-0378">Hydrolase</keyword>
<feature type="binding site" evidence="16">
    <location>
        <position position="78"/>
    </location>
    <ligand>
        <name>Zn(2+)</name>
        <dbReference type="ChEBI" id="CHEBI:29105"/>
        <note>catalytic</note>
    </ligand>
</feature>
<dbReference type="PROSITE" id="PS51371">
    <property type="entry name" value="CBS"/>
    <property type="match status" value="1"/>
</dbReference>
<feature type="domain" description="CBS" evidence="18">
    <location>
        <begin position="322"/>
        <end position="379"/>
    </location>
</feature>
<evidence type="ECO:0000313" key="20">
    <source>
        <dbReference type="Proteomes" id="UP000054997"/>
    </source>
</evidence>
<feature type="transmembrane region" description="Helical" evidence="14">
    <location>
        <begin position="215"/>
        <end position="233"/>
    </location>
</feature>
<dbReference type="InterPro" id="IPR008915">
    <property type="entry name" value="Peptidase_M50"/>
</dbReference>
<evidence type="ECO:0000256" key="13">
    <source>
        <dbReference type="ARBA" id="ARBA00023136"/>
    </source>
</evidence>
<dbReference type="Pfam" id="PF02163">
    <property type="entry name" value="Peptidase_M50"/>
    <property type="match status" value="2"/>
</dbReference>
<comment type="subcellular location">
    <subcellularLocation>
        <location evidence="1 14">Cell membrane</location>
        <topology evidence="1 14">Multi-pass membrane protein</topology>
    </subcellularLocation>
</comment>
<evidence type="ECO:0000256" key="6">
    <source>
        <dbReference type="ARBA" id="ARBA00022723"/>
    </source>
</evidence>
<keyword evidence="7" id="KW-0677">Repeat</keyword>
<dbReference type="GO" id="GO:0006508">
    <property type="term" value="P:proteolysis"/>
    <property type="evidence" value="ECO:0007669"/>
    <property type="project" value="UniProtKB-KW"/>
</dbReference>
<evidence type="ECO:0000256" key="4">
    <source>
        <dbReference type="ARBA" id="ARBA00022670"/>
    </source>
</evidence>
<evidence type="ECO:0000256" key="3">
    <source>
        <dbReference type="ARBA" id="ARBA00022475"/>
    </source>
</evidence>
<evidence type="ECO:0000256" key="2">
    <source>
        <dbReference type="ARBA" id="ARBA00007931"/>
    </source>
</evidence>
<dbReference type="RefSeq" id="WP_058528890.1">
    <property type="nucleotide sequence ID" value="NZ_CAAAHZ010000002.1"/>
</dbReference>
<evidence type="ECO:0000256" key="5">
    <source>
        <dbReference type="ARBA" id="ARBA00022692"/>
    </source>
</evidence>
<feature type="active site" evidence="15">
    <location>
        <position position="75"/>
    </location>
</feature>
<keyword evidence="4 14" id="KW-0645">Protease</keyword>
<dbReference type="Pfam" id="PF00571">
    <property type="entry name" value="CBS"/>
    <property type="match status" value="2"/>
</dbReference>
<evidence type="ECO:0000256" key="15">
    <source>
        <dbReference type="PIRSR" id="PIRSR006404-1"/>
    </source>
</evidence>
<dbReference type="GO" id="GO:0005886">
    <property type="term" value="C:plasma membrane"/>
    <property type="evidence" value="ECO:0007669"/>
    <property type="project" value="UniProtKB-SubCell"/>
</dbReference>
<feature type="transmembrane region" description="Helical" evidence="14">
    <location>
        <begin position="85"/>
        <end position="102"/>
    </location>
</feature>
<dbReference type="Proteomes" id="UP000054997">
    <property type="component" value="Unassembled WGS sequence"/>
</dbReference>
<dbReference type="SUPFAM" id="SSF54631">
    <property type="entry name" value="CBS-domain pair"/>
    <property type="match status" value="1"/>
</dbReference>
<sequence length="382" mass="43434">MDKKKPSAEAGIHLFKMLGFEVRMDWSWLFLALLVTWTLAVGYFPAQLPDLQASTYWLMGLLGTLGLFFSIILHELCHSLVGRAYGIPMDGITLFIFGGIAHMRDMPSSPKSEFLMAVVGPLFSLGLAAFFFSLIQIGEELNWYQPLLAVITYLAAVNLVVGMFNLLPGFPLDGGRVFRSILWWWKGDLIWATNIACKGGVVLGYSLIIFGIMHFFLGALISGVWLFLLGFFIERLSRSSYEQVLIKQIFNNETIEKYAKTNPVTVTEPLTLAELMNNYFYRYYHKLYPVVQDDKLTGYISLKEIKEINQDNWRTITVGEVMQRCPSDIVIEADTTVIQALQMMYAQNISRMIVTKNGRLYGILTLKDMMNVVSIRMTLEQT</sequence>
<dbReference type="GO" id="GO:0008237">
    <property type="term" value="F:metallopeptidase activity"/>
    <property type="evidence" value="ECO:0007669"/>
    <property type="project" value="UniProtKB-UniRule"/>
</dbReference>
<dbReference type="CDD" id="cd06164">
    <property type="entry name" value="S2P-M50_SpoIVFB_CBS"/>
    <property type="match status" value="1"/>
</dbReference>
<keyword evidence="13 14" id="KW-0472">Membrane</keyword>
<protein>
    <recommendedName>
        <fullName evidence="14">Zinc metalloprotease</fullName>
    </recommendedName>
</protein>
<evidence type="ECO:0000259" key="18">
    <source>
        <dbReference type="PROSITE" id="PS51371"/>
    </source>
</evidence>
<feature type="binding site" evidence="16">
    <location>
        <position position="74"/>
    </location>
    <ligand>
        <name>Zn(2+)</name>
        <dbReference type="ChEBI" id="CHEBI:29105"/>
        <note>catalytic</note>
    </ligand>
</feature>
<dbReference type="SMART" id="SM00116">
    <property type="entry name" value="CBS"/>
    <property type="match status" value="2"/>
</dbReference>
<dbReference type="GO" id="GO:0046872">
    <property type="term" value="F:metal ion binding"/>
    <property type="evidence" value="ECO:0007669"/>
    <property type="project" value="UniProtKB-UniRule"/>
</dbReference>
<evidence type="ECO:0000256" key="1">
    <source>
        <dbReference type="ARBA" id="ARBA00004651"/>
    </source>
</evidence>
<accession>A0A0W0VP46</accession>
<keyword evidence="10 14" id="KW-1133">Transmembrane helix</keyword>
<dbReference type="EMBL" id="LNYK01000014">
    <property type="protein sequence ID" value="KTD21725.1"/>
    <property type="molecule type" value="Genomic_DNA"/>
</dbReference>
<keyword evidence="12 17" id="KW-0129">CBS domain</keyword>
<evidence type="ECO:0000256" key="11">
    <source>
        <dbReference type="ARBA" id="ARBA00023049"/>
    </source>
</evidence>
<dbReference type="STRING" id="45068.Llon_0890"/>
<dbReference type="InterPro" id="IPR046342">
    <property type="entry name" value="CBS_dom_sf"/>
</dbReference>
<feature type="transmembrane region" description="Helical" evidence="14">
    <location>
        <begin position="189"/>
        <end position="209"/>
    </location>
</feature>
<evidence type="ECO:0000256" key="17">
    <source>
        <dbReference type="PROSITE-ProRule" id="PRU00703"/>
    </source>
</evidence>
<keyword evidence="5 14" id="KW-0812">Transmembrane</keyword>